<organism evidence="2 3">
    <name type="scientific">Solanum commersonii</name>
    <name type="common">Commerson's wild potato</name>
    <name type="synonym">Commerson's nightshade</name>
    <dbReference type="NCBI Taxonomy" id="4109"/>
    <lineage>
        <taxon>Eukaryota</taxon>
        <taxon>Viridiplantae</taxon>
        <taxon>Streptophyta</taxon>
        <taxon>Embryophyta</taxon>
        <taxon>Tracheophyta</taxon>
        <taxon>Spermatophyta</taxon>
        <taxon>Magnoliopsida</taxon>
        <taxon>eudicotyledons</taxon>
        <taxon>Gunneridae</taxon>
        <taxon>Pentapetalae</taxon>
        <taxon>asterids</taxon>
        <taxon>lamiids</taxon>
        <taxon>Solanales</taxon>
        <taxon>Solanaceae</taxon>
        <taxon>Solanoideae</taxon>
        <taxon>Solaneae</taxon>
        <taxon>Solanum</taxon>
    </lineage>
</organism>
<feature type="region of interest" description="Disordered" evidence="1">
    <location>
        <begin position="149"/>
        <end position="226"/>
    </location>
</feature>
<comment type="caution">
    <text evidence="2">The sequence shown here is derived from an EMBL/GenBank/DDBJ whole genome shotgun (WGS) entry which is preliminary data.</text>
</comment>
<feature type="compositionally biased region" description="Basic and acidic residues" evidence="1">
    <location>
        <begin position="171"/>
        <end position="189"/>
    </location>
</feature>
<dbReference type="AlphaFoldDB" id="A0A9J6B7J6"/>
<reference evidence="2 3" key="1">
    <citation type="submission" date="2020-09" db="EMBL/GenBank/DDBJ databases">
        <title>De no assembly of potato wild relative species, Solanum commersonii.</title>
        <authorList>
            <person name="Cho K."/>
        </authorList>
    </citation>
    <scope>NUCLEOTIDE SEQUENCE [LARGE SCALE GENOMIC DNA]</scope>
    <source>
        <strain evidence="2">LZ3.2</strain>
        <tissue evidence="2">Leaf</tissue>
    </source>
</reference>
<dbReference type="Proteomes" id="UP000824120">
    <property type="component" value="Chromosome 1"/>
</dbReference>
<proteinExistence type="predicted"/>
<sequence length="226" mass="27020">MAENKTWRSFSRRHLTRDKMKNMSEKYRRYLFACDSNLLWWKRKSTPTLQWQKRKLTPTLLWQKRIYIYITTKKIVNTNLQILDLKPTSQLRSKKAWSLFNTNLWRLCIAENKTWKSFSGRRLTRDEMKNMPKKYRRYLFACDSKPPLTEKKVDTNPPMAEKKVGTNPPMAEKKVTTVDVDRPDSHYHSDMNLFGSNSDSDSDYYSDSEKPKPQKRQKIITNNLPN</sequence>
<dbReference type="EMBL" id="JACXVP010000001">
    <property type="protein sequence ID" value="KAG5632524.1"/>
    <property type="molecule type" value="Genomic_DNA"/>
</dbReference>
<keyword evidence="3" id="KW-1185">Reference proteome</keyword>
<accession>A0A9J6B7J6</accession>
<gene>
    <name evidence="2" type="ORF">H5410_004241</name>
</gene>
<feature type="compositionally biased region" description="Basic and acidic residues" evidence="1">
    <location>
        <begin position="149"/>
        <end position="164"/>
    </location>
</feature>
<name>A0A9J6B7J6_SOLCO</name>
<evidence type="ECO:0000313" key="2">
    <source>
        <dbReference type="EMBL" id="KAG5632524.1"/>
    </source>
</evidence>
<evidence type="ECO:0000313" key="3">
    <source>
        <dbReference type="Proteomes" id="UP000824120"/>
    </source>
</evidence>
<evidence type="ECO:0000256" key="1">
    <source>
        <dbReference type="SAM" id="MobiDB-lite"/>
    </source>
</evidence>
<protein>
    <submittedName>
        <fullName evidence="2">Uncharacterized protein</fullName>
    </submittedName>
</protein>